<keyword evidence="7" id="KW-1185">Reference proteome</keyword>
<organism evidence="6 7">
    <name type="scientific">Pseudomaricurvus hydrocarbonicus</name>
    <dbReference type="NCBI Taxonomy" id="1470433"/>
    <lineage>
        <taxon>Bacteria</taxon>
        <taxon>Pseudomonadati</taxon>
        <taxon>Pseudomonadota</taxon>
        <taxon>Gammaproteobacteria</taxon>
        <taxon>Cellvibrionales</taxon>
        <taxon>Cellvibrionaceae</taxon>
        <taxon>Pseudomaricurvus</taxon>
    </lineage>
</organism>
<dbReference type="InterPro" id="IPR047264">
    <property type="entry name" value="Cupin_HpaA-like_N"/>
</dbReference>
<accession>A0A9E5JWD8</accession>
<evidence type="ECO:0000256" key="2">
    <source>
        <dbReference type="ARBA" id="ARBA00023125"/>
    </source>
</evidence>
<proteinExistence type="predicted"/>
<dbReference type="Gene3D" id="2.60.120.10">
    <property type="entry name" value="Jelly Rolls"/>
    <property type="match status" value="1"/>
</dbReference>
<comment type="caution">
    <text evidence="6">The sequence shown here is derived from an EMBL/GenBank/DDBJ whole genome shotgun (WGS) entry which is preliminary data.</text>
</comment>
<protein>
    <submittedName>
        <fullName evidence="6">Helix-turn-helix domain-containing protein</fullName>
    </submittedName>
</protein>
<evidence type="ECO:0000256" key="4">
    <source>
        <dbReference type="ARBA" id="ARBA00023163"/>
    </source>
</evidence>
<dbReference type="CDD" id="cd06999">
    <property type="entry name" value="cupin_HpaA-like_N"/>
    <property type="match status" value="1"/>
</dbReference>
<dbReference type="Gene3D" id="1.10.10.60">
    <property type="entry name" value="Homeodomain-like"/>
    <property type="match status" value="1"/>
</dbReference>
<dbReference type="EMBL" id="JAAONZ010000012">
    <property type="protein sequence ID" value="NHO66808.1"/>
    <property type="molecule type" value="Genomic_DNA"/>
</dbReference>
<name>A0A9E5JWD8_9GAMM</name>
<dbReference type="SMART" id="SM00342">
    <property type="entry name" value="HTH_ARAC"/>
    <property type="match status" value="1"/>
</dbReference>
<dbReference type="InterPro" id="IPR003313">
    <property type="entry name" value="AraC-bd"/>
</dbReference>
<dbReference type="SUPFAM" id="SSF51215">
    <property type="entry name" value="Regulatory protein AraC"/>
    <property type="match status" value="1"/>
</dbReference>
<keyword evidence="1" id="KW-0805">Transcription regulation</keyword>
<keyword evidence="4" id="KW-0804">Transcription</keyword>
<dbReference type="InterPro" id="IPR009057">
    <property type="entry name" value="Homeodomain-like_sf"/>
</dbReference>
<dbReference type="Pfam" id="PF12833">
    <property type="entry name" value="HTH_18"/>
    <property type="match status" value="1"/>
</dbReference>
<dbReference type="InterPro" id="IPR037923">
    <property type="entry name" value="HTH-like"/>
</dbReference>
<evidence type="ECO:0000256" key="3">
    <source>
        <dbReference type="ARBA" id="ARBA00023159"/>
    </source>
</evidence>
<dbReference type="InterPro" id="IPR018060">
    <property type="entry name" value="HTH_AraC"/>
</dbReference>
<dbReference type="RefSeq" id="WP_167188321.1">
    <property type="nucleotide sequence ID" value="NZ_JAAONZ010000012.1"/>
</dbReference>
<dbReference type="PRINTS" id="PR00032">
    <property type="entry name" value="HTHARAC"/>
</dbReference>
<keyword evidence="3" id="KW-0010">Activator</keyword>
<dbReference type="InterPro" id="IPR020449">
    <property type="entry name" value="Tscrpt_reg_AraC-type_HTH"/>
</dbReference>
<evidence type="ECO:0000259" key="5">
    <source>
        <dbReference type="PROSITE" id="PS01124"/>
    </source>
</evidence>
<dbReference type="SUPFAM" id="SSF46689">
    <property type="entry name" value="Homeodomain-like"/>
    <property type="match status" value="1"/>
</dbReference>
<dbReference type="PANTHER" id="PTHR43280">
    <property type="entry name" value="ARAC-FAMILY TRANSCRIPTIONAL REGULATOR"/>
    <property type="match status" value="1"/>
</dbReference>
<dbReference type="PROSITE" id="PS01124">
    <property type="entry name" value="HTH_ARAC_FAMILY_2"/>
    <property type="match status" value="1"/>
</dbReference>
<dbReference type="InterPro" id="IPR014710">
    <property type="entry name" value="RmlC-like_jellyroll"/>
</dbReference>
<keyword evidence="2" id="KW-0238">DNA-binding</keyword>
<evidence type="ECO:0000313" key="7">
    <source>
        <dbReference type="Proteomes" id="UP000787472"/>
    </source>
</evidence>
<dbReference type="AlphaFoldDB" id="A0A9E5JWD8"/>
<gene>
    <name evidence="6" type="ORF">G8770_14755</name>
</gene>
<reference evidence="6" key="1">
    <citation type="submission" date="2020-03" db="EMBL/GenBank/DDBJ databases">
        <authorList>
            <person name="Guo F."/>
        </authorList>
    </citation>
    <scope>NUCLEOTIDE SEQUENCE</scope>
    <source>
        <strain evidence="6">JCM 30134</strain>
    </source>
</reference>
<sequence length="295" mass="33427">MSTHDADIPFFKLYGEEGNWVTPDLIHCETIAERSRLHHWEIKPHRHTDLAHLLYCQTGTAVASLDGTEQLLQTPCILLAAPMCVHGFRFSEDIEGYVLTLAPPLLKQLADLLGDHQSMLSQSHCYNASEDKAFLDTLFVTLNREYSGHEPGRESLIEATVNALIIVLSRQALALAEKTSPTPDRGSQHFTKFSRLLEREFRNHTPIETYAHRLGITAAHLNSLCRRFAQRTALQLIHDRLLLEAKRNLIYTSMTISQVSDSLGFSEPAYFTRFFKRLASVSPKEFRQQPTATAQ</sequence>
<dbReference type="GO" id="GO:0003700">
    <property type="term" value="F:DNA-binding transcription factor activity"/>
    <property type="evidence" value="ECO:0007669"/>
    <property type="project" value="InterPro"/>
</dbReference>
<dbReference type="Proteomes" id="UP000787472">
    <property type="component" value="Unassembled WGS sequence"/>
</dbReference>
<feature type="domain" description="HTH araC/xylS-type" evidence="5">
    <location>
        <begin position="191"/>
        <end position="289"/>
    </location>
</feature>
<evidence type="ECO:0000256" key="1">
    <source>
        <dbReference type="ARBA" id="ARBA00023015"/>
    </source>
</evidence>
<dbReference type="GO" id="GO:0043565">
    <property type="term" value="F:sequence-specific DNA binding"/>
    <property type="evidence" value="ECO:0007669"/>
    <property type="project" value="InterPro"/>
</dbReference>
<evidence type="ECO:0000313" key="6">
    <source>
        <dbReference type="EMBL" id="NHO66808.1"/>
    </source>
</evidence>
<dbReference type="PANTHER" id="PTHR43280:SF32">
    <property type="entry name" value="TRANSCRIPTIONAL REGULATORY PROTEIN"/>
    <property type="match status" value="1"/>
</dbReference>
<dbReference type="Pfam" id="PF02311">
    <property type="entry name" value="AraC_binding"/>
    <property type="match status" value="1"/>
</dbReference>